<evidence type="ECO:0000256" key="4">
    <source>
        <dbReference type="ARBA" id="ARBA00022452"/>
    </source>
</evidence>
<keyword evidence="5" id="KW-0762">Sugar transport</keyword>
<dbReference type="Gene3D" id="3.30.1950.10">
    <property type="entry name" value="wza like domain"/>
    <property type="match status" value="1"/>
</dbReference>
<comment type="caution">
    <text evidence="17">The sequence shown here is derived from an EMBL/GenBank/DDBJ whole genome shotgun (WGS) entry which is preliminary data.</text>
</comment>
<keyword evidence="8" id="KW-0625">Polysaccharide transport</keyword>
<organism evidence="17 18">
    <name type="scientific">Sapientia aquatica</name>
    <dbReference type="NCBI Taxonomy" id="1549640"/>
    <lineage>
        <taxon>Bacteria</taxon>
        <taxon>Pseudomonadati</taxon>
        <taxon>Pseudomonadota</taxon>
        <taxon>Betaproteobacteria</taxon>
        <taxon>Burkholderiales</taxon>
        <taxon>Oxalobacteraceae</taxon>
        <taxon>Sapientia</taxon>
    </lineage>
</organism>
<keyword evidence="7" id="KW-0732">Signal</keyword>
<dbReference type="GO" id="GO:0015159">
    <property type="term" value="F:polysaccharide transmembrane transporter activity"/>
    <property type="evidence" value="ECO:0007669"/>
    <property type="project" value="InterPro"/>
</dbReference>
<keyword evidence="13" id="KW-0998">Cell outer membrane</keyword>
<evidence type="ECO:0000256" key="7">
    <source>
        <dbReference type="ARBA" id="ARBA00022729"/>
    </source>
</evidence>
<keyword evidence="9" id="KW-0406">Ion transport</keyword>
<evidence type="ECO:0000256" key="14">
    <source>
        <dbReference type="ARBA" id="ARBA00023288"/>
    </source>
</evidence>
<dbReference type="Pfam" id="PF22461">
    <property type="entry name" value="SLBB_2"/>
    <property type="match status" value="2"/>
</dbReference>
<evidence type="ECO:0000256" key="8">
    <source>
        <dbReference type="ARBA" id="ARBA00023047"/>
    </source>
</evidence>
<keyword evidence="4" id="KW-1134">Transmembrane beta strand</keyword>
<keyword evidence="3" id="KW-0813">Transport</keyword>
<feature type="domain" description="SLBB" evidence="16">
    <location>
        <begin position="271"/>
        <end position="368"/>
    </location>
</feature>
<dbReference type="GO" id="GO:0006811">
    <property type="term" value="P:monoatomic ion transport"/>
    <property type="evidence" value="ECO:0007669"/>
    <property type="project" value="UniProtKB-KW"/>
</dbReference>
<evidence type="ECO:0000256" key="5">
    <source>
        <dbReference type="ARBA" id="ARBA00022597"/>
    </source>
</evidence>
<dbReference type="PANTHER" id="PTHR33619:SF3">
    <property type="entry name" value="POLYSACCHARIDE EXPORT PROTEIN GFCE-RELATED"/>
    <property type="match status" value="1"/>
</dbReference>
<keyword evidence="14" id="KW-0449">Lipoprotein</keyword>
<sequence length="398" mass="42865">MNYLTQTYCQILLKKLLLIFVLSLSGCATYPDFIPSSGPLREQVEDAKDSANKLGIRLIDVSDTVTRQIIASQQQNTFADLWDGKTPNNFIAKPGDVVEVSIWEAPPAMLFSSGTAAASVTTVGATSSITVLPTQMVNEQGYITIPFAGLISVVNKSPNQIEKDIALHLKGKANQPQILVRITQNNSANVTVVGDVNTSIRMPLTPHGERLLDALAAAGGVKDPINKMTLQLTRGDVVRSLPLDTVIHDPRQNILLQSGDVVTSLFQSNFVTVLGATGTNSEMNFEAQGISLAQALARSGGLNDARADARGIFIFRFESLGALLGANTQVTTTSEGRVPVIYHIDLKDPAIFFVAQSFPMKNKDVMYVSNASGAEFQKFLNILVSTAYPIANVINTIK</sequence>
<accession>A0A4R5VV27</accession>
<evidence type="ECO:0000259" key="15">
    <source>
        <dbReference type="Pfam" id="PF02563"/>
    </source>
</evidence>
<evidence type="ECO:0000256" key="12">
    <source>
        <dbReference type="ARBA" id="ARBA00023139"/>
    </source>
</evidence>
<feature type="domain" description="Polysaccharide export protein N-terminal" evidence="15">
    <location>
        <begin position="89"/>
        <end position="182"/>
    </location>
</feature>
<dbReference type="PANTHER" id="PTHR33619">
    <property type="entry name" value="POLYSACCHARIDE EXPORT PROTEIN GFCE-RELATED"/>
    <property type="match status" value="1"/>
</dbReference>
<evidence type="ECO:0000256" key="6">
    <source>
        <dbReference type="ARBA" id="ARBA00022692"/>
    </source>
</evidence>
<dbReference type="OrthoDB" id="9808421at2"/>
<protein>
    <submittedName>
        <fullName evidence="17">Polysaccharide export protein</fullName>
    </submittedName>
</protein>
<dbReference type="AlphaFoldDB" id="A0A4R5VV27"/>
<evidence type="ECO:0000256" key="1">
    <source>
        <dbReference type="ARBA" id="ARBA00004571"/>
    </source>
</evidence>
<gene>
    <name evidence="17" type="ORF">E2I14_16915</name>
</gene>
<evidence type="ECO:0000256" key="3">
    <source>
        <dbReference type="ARBA" id="ARBA00022448"/>
    </source>
</evidence>
<reference evidence="17 18" key="1">
    <citation type="submission" date="2019-03" db="EMBL/GenBank/DDBJ databases">
        <title>Sapientia aquatica gen. nov., sp. nov., isolated from a crater lake.</title>
        <authorList>
            <person name="Felfoldi T."/>
            <person name="Szabo A."/>
            <person name="Toth E."/>
            <person name="Schumann P."/>
            <person name="Keki Z."/>
            <person name="Marialigeti K."/>
            <person name="Mathe I."/>
        </authorList>
    </citation>
    <scope>NUCLEOTIDE SEQUENCE [LARGE SCALE GENOMIC DNA]</scope>
    <source>
        <strain evidence="17 18">SA-152</strain>
    </source>
</reference>
<dbReference type="GO" id="GO:0015288">
    <property type="term" value="F:porin activity"/>
    <property type="evidence" value="ECO:0007669"/>
    <property type="project" value="UniProtKB-KW"/>
</dbReference>
<evidence type="ECO:0000313" key="17">
    <source>
        <dbReference type="EMBL" id="TDK61961.1"/>
    </source>
</evidence>
<dbReference type="GO" id="GO:0046930">
    <property type="term" value="C:pore complex"/>
    <property type="evidence" value="ECO:0007669"/>
    <property type="project" value="UniProtKB-KW"/>
</dbReference>
<dbReference type="EMBL" id="SMYL01000012">
    <property type="protein sequence ID" value="TDK61961.1"/>
    <property type="molecule type" value="Genomic_DNA"/>
</dbReference>
<dbReference type="RefSeq" id="WP_133330698.1">
    <property type="nucleotide sequence ID" value="NZ_SMYL01000012.1"/>
</dbReference>
<name>A0A4R5VV27_9BURK</name>
<comment type="similarity">
    <text evidence="2">Belongs to the BexD/CtrA/VexA family.</text>
</comment>
<evidence type="ECO:0000256" key="10">
    <source>
        <dbReference type="ARBA" id="ARBA00023114"/>
    </source>
</evidence>
<dbReference type="InterPro" id="IPR054765">
    <property type="entry name" value="SLBB_dom"/>
</dbReference>
<keyword evidence="18" id="KW-1185">Reference proteome</keyword>
<evidence type="ECO:0000256" key="13">
    <source>
        <dbReference type="ARBA" id="ARBA00023237"/>
    </source>
</evidence>
<evidence type="ECO:0000256" key="2">
    <source>
        <dbReference type="ARBA" id="ARBA00009450"/>
    </source>
</evidence>
<proteinExistence type="inferred from homology"/>
<evidence type="ECO:0000256" key="11">
    <source>
        <dbReference type="ARBA" id="ARBA00023136"/>
    </source>
</evidence>
<dbReference type="InterPro" id="IPR003715">
    <property type="entry name" value="Poly_export_N"/>
</dbReference>
<dbReference type="GO" id="GO:0009279">
    <property type="term" value="C:cell outer membrane"/>
    <property type="evidence" value="ECO:0007669"/>
    <property type="project" value="UniProtKB-SubCell"/>
</dbReference>
<keyword evidence="6" id="KW-0812">Transmembrane</keyword>
<dbReference type="InterPro" id="IPR049712">
    <property type="entry name" value="Poly_export"/>
</dbReference>
<dbReference type="Pfam" id="PF02563">
    <property type="entry name" value="Poly_export"/>
    <property type="match status" value="1"/>
</dbReference>
<keyword evidence="12" id="KW-0564">Palmitate</keyword>
<evidence type="ECO:0000313" key="18">
    <source>
        <dbReference type="Proteomes" id="UP000294829"/>
    </source>
</evidence>
<keyword evidence="11" id="KW-0472">Membrane</keyword>
<dbReference type="Proteomes" id="UP000294829">
    <property type="component" value="Unassembled WGS sequence"/>
</dbReference>
<evidence type="ECO:0000259" key="16">
    <source>
        <dbReference type="Pfam" id="PF22461"/>
    </source>
</evidence>
<comment type="subcellular location">
    <subcellularLocation>
        <location evidence="1">Cell outer membrane</location>
        <topology evidence="1">Multi-pass membrane protein</topology>
    </subcellularLocation>
</comment>
<evidence type="ECO:0000256" key="9">
    <source>
        <dbReference type="ARBA" id="ARBA00023065"/>
    </source>
</evidence>
<dbReference type="Gene3D" id="3.10.560.10">
    <property type="entry name" value="Outer membrane lipoprotein wza domain like"/>
    <property type="match status" value="2"/>
</dbReference>
<keyword evidence="10" id="KW-0626">Porin</keyword>
<feature type="domain" description="SLBB" evidence="16">
    <location>
        <begin position="189"/>
        <end position="262"/>
    </location>
</feature>